<reference evidence="6 7" key="1">
    <citation type="submission" date="2020-10" db="EMBL/GenBank/DDBJ databases">
        <title>Novel species in genus Corynebacterium.</title>
        <authorList>
            <person name="Zhang G."/>
        </authorList>
    </citation>
    <scope>NUCLEOTIDE SEQUENCE [LARGE SCALE GENOMIC DNA]</scope>
    <source>
        <strain evidence="6 7">DSM 45110</strain>
    </source>
</reference>
<dbReference type="InterPro" id="IPR027417">
    <property type="entry name" value="P-loop_NTPase"/>
</dbReference>
<proteinExistence type="inferred from homology"/>
<sequence>MKNIPLREPWSTEPLLEMDRVSARYAGVGVETLKEVSLTLNEGEILLVVGATGSGKSTLLRAMTGAMPHTTGGTLSGTVRVLGRDTREFPPRMLADAIGVVHQDPQSTFVADTVEEELAYGMEQLGMPRAEMRRRMEKILDLLGIAELREMPLRMLSGGEQQRVALGAVLMANPALIVMDEPTSALDPNAADNVLGIIQRLAHEMGTAVVVAEHRIERVLQYADRVAHVDSQGYVQVGEPREIMRTSEVAPPVVELGRWAGWLPLPLSVREARVAGSALRRQLHSTPRPGSETAEPQGEVLLEARGLRVSYPGIEALQKTDLSLRGGEVAVLMGRNGCGKSTLLWALQGGLARTSGEVSVKGADPAQLKPGARRRLVGLVPQTPTDLLYLPSVREELERSDRESGADTRGILDSLLPGVPDSAHPRDLSEGQRLALVLAIQLAAGPQIILCDEPTRGLDYSAKRALVSALETLRERGHAVLIATHDVEFAALCADRVLEMAGGEIIADGPAVDILSSSVGYAPQVAKVTAGVHHDSRWLTVADVQRAGVLDA</sequence>
<dbReference type="InterPro" id="IPR003439">
    <property type="entry name" value="ABC_transporter-like_ATP-bd"/>
</dbReference>
<dbReference type="Pfam" id="PF00005">
    <property type="entry name" value="ABC_tran"/>
    <property type="match status" value="2"/>
</dbReference>
<dbReference type="EMBL" id="JADKMY010000001">
    <property type="protein sequence ID" value="MBF4553177.1"/>
    <property type="molecule type" value="Genomic_DNA"/>
</dbReference>
<dbReference type="InterPro" id="IPR015856">
    <property type="entry name" value="ABC_transpr_CbiO/EcfA_su"/>
</dbReference>
<dbReference type="PROSITE" id="PS50893">
    <property type="entry name" value="ABC_TRANSPORTER_2"/>
    <property type="match status" value="2"/>
</dbReference>
<keyword evidence="3" id="KW-0547">Nucleotide-binding</keyword>
<evidence type="ECO:0000256" key="3">
    <source>
        <dbReference type="ARBA" id="ARBA00022741"/>
    </source>
</evidence>
<dbReference type="Gene3D" id="3.40.50.300">
    <property type="entry name" value="P-loop containing nucleotide triphosphate hydrolases"/>
    <property type="match status" value="2"/>
</dbReference>
<evidence type="ECO:0000256" key="1">
    <source>
        <dbReference type="ARBA" id="ARBA00005417"/>
    </source>
</evidence>
<evidence type="ECO:0000256" key="4">
    <source>
        <dbReference type="ARBA" id="ARBA00022840"/>
    </source>
</evidence>
<dbReference type="CDD" id="cd03225">
    <property type="entry name" value="ABC_cobalt_CbiO_domain1"/>
    <property type="match status" value="1"/>
</dbReference>
<dbReference type="PROSITE" id="PS00211">
    <property type="entry name" value="ABC_TRANSPORTER_1"/>
    <property type="match status" value="1"/>
</dbReference>
<evidence type="ECO:0000256" key="2">
    <source>
        <dbReference type="ARBA" id="ARBA00022448"/>
    </source>
</evidence>
<dbReference type="Proteomes" id="UP000635902">
    <property type="component" value="Unassembled WGS sequence"/>
</dbReference>
<dbReference type="InterPro" id="IPR017871">
    <property type="entry name" value="ABC_transporter-like_CS"/>
</dbReference>
<keyword evidence="4 6" id="KW-0067">ATP-binding</keyword>
<dbReference type="PANTHER" id="PTHR43553">
    <property type="entry name" value="HEAVY METAL TRANSPORTER"/>
    <property type="match status" value="1"/>
</dbReference>
<comment type="similarity">
    <text evidence="1">Belongs to the ABC transporter superfamily.</text>
</comment>
<keyword evidence="2" id="KW-0813">Transport</keyword>
<evidence type="ECO:0000259" key="5">
    <source>
        <dbReference type="PROSITE" id="PS50893"/>
    </source>
</evidence>
<organism evidence="6 7">
    <name type="scientific">Corynebacterium suicordis DSM 45110</name>
    <dbReference type="NCBI Taxonomy" id="1121369"/>
    <lineage>
        <taxon>Bacteria</taxon>
        <taxon>Bacillati</taxon>
        <taxon>Actinomycetota</taxon>
        <taxon>Actinomycetes</taxon>
        <taxon>Mycobacteriales</taxon>
        <taxon>Corynebacteriaceae</taxon>
        <taxon>Corynebacterium</taxon>
    </lineage>
</organism>
<feature type="domain" description="ABC transporter" evidence="5">
    <location>
        <begin position="302"/>
        <end position="527"/>
    </location>
</feature>
<name>A0ABR9ZII6_9CORY</name>
<dbReference type="SUPFAM" id="SSF52540">
    <property type="entry name" value="P-loop containing nucleoside triphosphate hydrolases"/>
    <property type="match status" value="2"/>
</dbReference>
<feature type="domain" description="ABC transporter" evidence="5">
    <location>
        <begin position="16"/>
        <end position="256"/>
    </location>
</feature>
<dbReference type="InterPro" id="IPR003593">
    <property type="entry name" value="AAA+_ATPase"/>
</dbReference>
<dbReference type="GO" id="GO:0005524">
    <property type="term" value="F:ATP binding"/>
    <property type="evidence" value="ECO:0007669"/>
    <property type="project" value="UniProtKB-KW"/>
</dbReference>
<evidence type="ECO:0000313" key="7">
    <source>
        <dbReference type="Proteomes" id="UP000635902"/>
    </source>
</evidence>
<dbReference type="InterPro" id="IPR050095">
    <property type="entry name" value="ECF_ABC_transporter_ATP-bd"/>
</dbReference>
<keyword evidence="7" id="KW-1185">Reference proteome</keyword>
<evidence type="ECO:0000313" key="6">
    <source>
        <dbReference type="EMBL" id="MBF4553177.1"/>
    </source>
</evidence>
<dbReference type="RefSeq" id="WP_194556011.1">
    <property type="nucleotide sequence ID" value="NZ_JADKMY010000001.1"/>
</dbReference>
<dbReference type="SMART" id="SM00382">
    <property type="entry name" value="AAA"/>
    <property type="match status" value="2"/>
</dbReference>
<accession>A0ABR9ZII6</accession>
<gene>
    <name evidence="6" type="ORF">IRY30_03640</name>
</gene>
<protein>
    <submittedName>
        <fullName evidence="6">ATP-binding cassette domain-containing protein</fullName>
    </submittedName>
</protein>
<comment type="caution">
    <text evidence="6">The sequence shown here is derived from an EMBL/GenBank/DDBJ whole genome shotgun (WGS) entry which is preliminary data.</text>
</comment>